<dbReference type="Pfam" id="PF04020">
    <property type="entry name" value="Phage_holin_4_2"/>
    <property type="match status" value="1"/>
</dbReference>
<reference evidence="2 3" key="1">
    <citation type="submission" date="2024-10" db="EMBL/GenBank/DDBJ databases">
        <title>The Natural Products Discovery Center: Release of the First 8490 Sequenced Strains for Exploring Actinobacteria Biosynthetic Diversity.</title>
        <authorList>
            <person name="Kalkreuter E."/>
            <person name="Kautsar S.A."/>
            <person name="Yang D."/>
            <person name="Bader C.D."/>
            <person name="Teijaro C.N."/>
            <person name="Fluegel L."/>
            <person name="Davis C.M."/>
            <person name="Simpson J.R."/>
            <person name="Lauterbach L."/>
            <person name="Steele A.D."/>
            <person name="Gui C."/>
            <person name="Meng S."/>
            <person name="Li G."/>
            <person name="Viehrig K."/>
            <person name="Ye F."/>
            <person name="Su P."/>
            <person name="Kiefer A.F."/>
            <person name="Nichols A."/>
            <person name="Cepeda A.J."/>
            <person name="Yan W."/>
            <person name="Fan B."/>
            <person name="Jiang Y."/>
            <person name="Adhikari A."/>
            <person name="Zheng C.-J."/>
            <person name="Schuster L."/>
            <person name="Cowan T.M."/>
            <person name="Smanski M.J."/>
            <person name="Chevrette M.G."/>
            <person name="De Carvalho L.P.S."/>
            <person name="Shen B."/>
        </authorList>
    </citation>
    <scope>NUCLEOTIDE SEQUENCE [LARGE SCALE GENOMIC DNA]</scope>
    <source>
        <strain evidence="2 3">NPDC049639</strain>
    </source>
</reference>
<proteinExistence type="predicted"/>
<sequence length="125" mass="13468">MQILIKIVVNAVAIWVAAQLLDGVQLAESGSTSDKVVTVLVVGAIFGLVNAVIKPIVQIFSFPFYILTLGLFALVVNALMLELVAWLADRFDLAFSIDDFFWSAILAAIIVSLVSMALNLVLSDD</sequence>
<organism evidence="2 3">
    <name type="scientific">Spongisporangium articulatum</name>
    <dbReference type="NCBI Taxonomy" id="3362603"/>
    <lineage>
        <taxon>Bacteria</taxon>
        <taxon>Bacillati</taxon>
        <taxon>Actinomycetota</taxon>
        <taxon>Actinomycetes</taxon>
        <taxon>Kineosporiales</taxon>
        <taxon>Kineosporiaceae</taxon>
        <taxon>Spongisporangium</taxon>
    </lineage>
</organism>
<dbReference type="EMBL" id="JBITLV010000001">
    <property type="protein sequence ID" value="MFI7585944.1"/>
    <property type="molecule type" value="Genomic_DNA"/>
</dbReference>
<keyword evidence="3" id="KW-1185">Reference proteome</keyword>
<accession>A0ABW8AHW0</accession>
<feature type="transmembrane region" description="Helical" evidence="1">
    <location>
        <begin position="100"/>
        <end position="122"/>
    </location>
</feature>
<name>A0ABW8AHW0_9ACTN</name>
<comment type="caution">
    <text evidence="2">The sequence shown here is derived from an EMBL/GenBank/DDBJ whole genome shotgun (WGS) entry which is preliminary data.</text>
</comment>
<dbReference type="InterPro" id="IPR007165">
    <property type="entry name" value="Phage_holin_4_2"/>
</dbReference>
<evidence type="ECO:0000256" key="1">
    <source>
        <dbReference type="SAM" id="Phobius"/>
    </source>
</evidence>
<keyword evidence="1" id="KW-1133">Transmembrane helix</keyword>
<feature type="transmembrane region" description="Helical" evidence="1">
    <location>
        <begin position="65"/>
        <end position="88"/>
    </location>
</feature>
<keyword evidence="1" id="KW-0812">Transmembrane</keyword>
<keyword evidence="1" id="KW-0472">Membrane</keyword>
<feature type="transmembrane region" description="Helical" evidence="1">
    <location>
        <begin position="36"/>
        <end position="53"/>
    </location>
</feature>
<dbReference type="PANTHER" id="PTHR37309">
    <property type="entry name" value="SLR0284 PROTEIN"/>
    <property type="match status" value="1"/>
</dbReference>
<protein>
    <submittedName>
        <fullName evidence="2">Phage holin family protein</fullName>
    </submittedName>
</protein>
<dbReference type="RefSeq" id="WP_398274715.1">
    <property type="nucleotide sequence ID" value="NZ_JBITLV010000001.1"/>
</dbReference>
<dbReference type="PANTHER" id="PTHR37309:SF1">
    <property type="entry name" value="SLR0284 PROTEIN"/>
    <property type="match status" value="1"/>
</dbReference>
<dbReference type="Proteomes" id="UP001612915">
    <property type="component" value="Unassembled WGS sequence"/>
</dbReference>
<evidence type="ECO:0000313" key="3">
    <source>
        <dbReference type="Proteomes" id="UP001612915"/>
    </source>
</evidence>
<evidence type="ECO:0000313" key="2">
    <source>
        <dbReference type="EMBL" id="MFI7585944.1"/>
    </source>
</evidence>
<gene>
    <name evidence="2" type="ORF">ACIB24_02575</name>
</gene>